<dbReference type="InterPro" id="IPR002942">
    <property type="entry name" value="S4_RNA-bd"/>
</dbReference>
<dbReference type="InterPro" id="IPR020103">
    <property type="entry name" value="PsdUridine_synth_cat_dom_sf"/>
</dbReference>
<evidence type="ECO:0000256" key="3">
    <source>
        <dbReference type="ARBA" id="ARBA00036390"/>
    </source>
</evidence>
<dbReference type="EC" id="5.4.99.-" evidence="6"/>
<evidence type="ECO:0000256" key="1">
    <source>
        <dbReference type="ARBA" id="ARBA00008348"/>
    </source>
</evidence>
<dbReference type="FunFam" id="3.30.70.1560:FF:000002">
    <property type="entry name" value="Pseudouridine synthase"/>
    <property type="match status" value="1"/>
</dbReference>
<dbReference type="GO" id="GO:0000455">
    <property type="term" value="P:enzyme-directed rRNA pseudouridine synthesis"/>
    <property type="evidence" value="ECO:0007669"/>
    <property type="project" value="UniProtKB-ARBA"/>
</dbReference>
<name>W8F3K5_9BACT</name>
<gene>
    <name evidence="9" type="ORF">Hsw_1581</name>
</gene>
<reference evidence="9 10" key="1">
    <citation type="submission" date="2014-01" db="EMBL/GenBank/DDBJ databases">
        <title>Complete genome sequence of ionizing-radiation resistance bacterium Hymenobacter swuensis DY53.</title>
        <authorList>
            <person name="Jung J.-H."/>
            <person name="Jeong S.-W."/>
            <person name="Joe M.-H."/>
            <person name="Cho y.-j."/>
            <person name="Kim M.-K."/>
            <person name="Lim S.-Y."/>
        </authorList>
    </citation>
    <scope>NUCLEOTIDE SEQUENCE [LARGE SCALE GENOMIC DNA]</scope>
    <source>
        <strain evidence="9 10">DY53</strain>
    </source>
</reference>
<dbReference type="FunFam" id="3.10.290.10:FF:000003">
    <property type="entry name" value="Pseudouridine synthase"/>
    <property type="match status" value="1"/>
</dbReference>
<evidence type="ECO:0000313" key="9">
    <source>
        <dbReference type="EMBL" id="AHJ97176.1"/>
    </source>
</evidence>
<evidence type="ECO:0000256" key="7">
    <source>
        <dbReference type="SAM" id="MobiDB-lite"/>
    </source>
</evidence>
<dbReference type="InterPro" id="IPR042092">
    <property type="entry name" value="PsdUridine_s_RsuA/RluB/E/F_cat"/>
</dbReference>
<feature type="compositionally biased region" description="Low complexity" evidence="7">
    <location>
        <begin position="329"/>
        <end position="342"/>
    </location>
</feature>
<dbReference type="STRING" id="1227739.Hsw_1581"/>
<dbReference type="SMART" id="SM00363">
    <property type="entry name" value="S4"/>
    <property type="match status" value="1"/>
</dbReference>
<dbReference type="NCBIfam" id="TIGR00093">
    <property type="entry name" value="pseudouridine synthase"/>
    <property type="match status" value="1"/>
</dbReference>
<dbReference type="NCBIfam" id="NF007784">
    <property type="entry name" value="PRK10475.1"/>
    <property type="match status" value="1"/>
</dbReference>
<evidence type="ECO:0000256" key="6">
    <source>
        <dbReference type="RuleBase" id="RU003887"/>
    </source>
</evidence>
<dbReference type="CDD" id="cd00165">
    <property type="entry name" value="S4"/>
    <property type="match status" value="1"/>
</dbReference>
<dbReference type="HOGENOM" id="CLU_024979_6_1_10"/>
<dbReference type="GO" id="GO:0160138">
    <property type="term" value="F:23S rRNA pseudouridine(2604) synthase activity"/>
    <property type="evidence" value="ECO:0007669"/>
    <property type="project" value="UniProtKB-EC"/>
</dbReference>
<dbReference type="PANTHER" id="PTHR47683">
    <property type="entry name" value="PSEUDOURIDINE SYNTHASE FAMILY PROTEIN-RELATED"/>
    <property type="match status" value="1"/>
</dbReference>
<evidence type="ECO:0000256" key="4">
    <source>
        <dbReference type="ARBA" id="ARBA00036535"/>
    </source>
</evidence>
<dbReference type="InterPro" id="IPR006145">
    <property type="entry name" value="PsdUridine_synth_RsuA/RluA"/>
</dbReference>
<dbReference type="AlphaFoldDB" id="W8F3K5"/>
<dbReference type="Proteomes" id="UP000019423">
    <property type="component" value="Chromosome"/>
</dbReference>
<dbReference type="KEGG" id="hsw:Hsw_1581"/>
<dbReference type="Gene3D" id="3.30.70.1560">
    <property type="entry name" value="Alpha-L RNA-binding motif"/>
    <property type="match status" value="1"/>
</dbReference>
<dbReference type="Gene3D" id="3.30.70.580">
    <property type="entry name" value="Pseudouridine synthase I, catalytic domain, N-terminal subdomain"/>
    <property type="match status" value="1"/>
</dbReference>
<dbReference type="InterPro" id="IPR050343">
    <property type="entry name" value="RsuA_PseudoU_synthase"/>
</dbReference>
<dbReference type="EMBL" id="CP007145">
    <property type="protein sequence ID" value="AHJ97176.1"/>
    <property type="molecule type" value="Genomic_DNA"/>
</dbReference>
<dbReference type="Pfam" id="PF00849">
    <property type="entry name" value="PseudoU_synth_2"/>
    <property type="match status" value="1"/>
</dbReference>
<keyword evidence="10" id="KW-1185">Reference proteome</keyword>
<dbReference type="PROSITE" id="PS01149">
    <property type="entry name" value="PSI_RSU"/>
    <property type="match status" value="1"/>
</dbReference>
<proteinExistence type="inferred from homology"/>
<dbReference type="Gene3D" id="3.10.290.10">
    <property type="entry name" value="RNA-binding S4 domain"/>
    <property type="match status" value="1"/>
</dbReference>
<dbReference type="InterPro" id="IPR036986">
    <property type="entry name" value="S4_RNA-bd_sf"/>
</dbReference>
<dbReference type="InterPro" id="IPR018496">
    <property type="entry name" value="PsdUridine_synth_RsuA/RluB_CS"/>
</dbReference>
<keyword evidence="5" id="KW-0694">RNA-binding</keyword>
<comment type="similarity">
    <text evidence="1 6">Belongs to the pseudouridine synthase RsuA family.</text>
</comment>
<keyword evidence="2 6" id="KW-0413">Isomerase</keyword>
<evidence type="ECO:0000313" key="10">
    <source>
        <dbReference type="Proteomes" id="UP000019423"/>
    </source>
</evidence>
<dbReference type="InterPro" id="IPR020094">
    <property type="entry name" value="TruA/RsuA/RluB/E/F_N"/>
</dbReference>
<dbReference type="SUPFAM" id="SSF55174">
    <property type="entry name" value="Alpha-L RNA-binding motif"/>
    <property type="match status" value="1"/>
</dbReference>
<feature type="domain" description="RNA-binding S4" evidence="8">
    <location>
        <begin position="39"/>
        <end position="100"/>
    </location>
</feature>
<accession>W8F3K5</accession>
<evidence type="ECO:0000259" key="8">
    <source>
        <dbReference type="SMART" id="SM00363"/>
    </source>
</evidence>
<dbReference type="CDD" id="cd02554">
    <property type="entry name" value="PseudoU_synth_RluF"/>
    <property type="match status" value="1"/>
</dbReference>
<dbReference type="InterPro" id="IPR000748">
    <property type="entry name" value="PsdUridine_synth_RsuA/RluB/E/F"/>
</dbReference>
<evidence type="ECO:0000256" key="2">
    <source>
        <dbReference type="ARBA" id="ARBA00023235"/>
    </source>
</evidence>
<dbReference type="Pfam" id="PF01479">
    <property type="entry name" value="S4"/>
    <property type="match status" value="1"/>
</dbReference>
<comment type="catalytic activity">
    <reaction evidence="4">
        <text>uridine(2604) in 23S rRNA = pseudouridine(2604) in 23S rRNA</text>
        <dbReference type="Rhea" id="RHEA:38875"/>
        <dbReference type="Rhea" id="RHEA-COMP:10093"/>
        <dbReference type="Rhea" id="RHEA-COMP:10094"/>
        <dbReference type="ChEBI" id="CHEBI:65314"/>
        <dbReference type="ChEBI" id="CHEBI:65315"/>
        <dbReference type="EC" id="5.4.99.21"/>
    </reaction>
</comment>
<comment type="catalytic activity">
    <reaction evidence="3">
        <text>uridine(35) in tRNA(Tyr) = pseudouridine(35) in tRNA(Tyr)</text>
        <dbReference type="Rhea" id="RHEA:60556"/>
        <dbReference type="Rhea" id="RHEA-COMP:15607"/>
        <dbReference type="Rhea" id="RHEA-COMP:15608"/>
        <dbReference type="ChEBI" id="CHEBI:65314"/>
        <dbReference type="ChEBI" id="CHEBI:65315"/>
    </reaction>
</comment>
<evidence type="ECO:0000256" key="5">
    <source>
        <dbReference type="PROSITE-ProRule" id="PRU00182"/>
    </source>
</evidence>
<protein>
    <recommendedName>
        <fullName evidence="6">Pseudouridine synthase</fullName>
        <ecNumber evidence="6">5.4.99.-</ecNumber>
    </recommendedName>
</protein>
<sequence length="410" mass="44984">MPYLCRLPTLQGAGSLFFTRLPKCLSTKRQALSTQPMATRLNKYISESGICSRREADRHIEQGNVFVNGKRGNIGDQVTRKDRVVVNGNLIEPRAEEDAVYIAYNKPPGIIATTDTGIKDNIVRAIKHSVRIFPIGRLDKESQGLILLTSNGDIVNKILRAGNQHEKEYIVMLDKPINEQFIESMANGVPLGGVMTKPCKVSKETPYIFRITLVQGLNRQIRRMCEYFGYEVVQLERIRVMNINVKGLGVGEWRELREKELKVLFEMIKDSSGTDDGSGSRRRKRPSTAAFWTDRPARQGTSKAPEASPDQSRPAGAWVEKPTRKKVAAARAAKPATKTAPSPTEPPQWPTGPGRAAGGMIRPDGPGFGKASRPAGPRSRSTGPAKTPAAPPKGKPSTRGSRGASRPGKR</sequence>
<dbReference type="SUPFAM" id="SSF55120">
    <property type="entry name" value="Pseudouridine synthase"/>
    <property type="match status" value="1"/>
</dbReference>
<dbReference type="PANTHER" id="PTHR47683:SF2">
    <property type="entry name" value="RNA-BINDING S4 DOMAIN-CONTAINING PROTEIN"/>
    <property type="match status" value="1"/>
</dbReference>
<feature type="region of interest" description="Disordered" evidence="7">
    <location>
        <begin position="270"/>
        <end position="410"/>
    </location>
</feature>
<organism evidence="9 10">
    <name type="scientific">Hymenobacter swuensis DY53</name>
    <dbReference type="NCBI Taxonomy" id="1227739"/>
    <lineage>
        <taxon>Bacteria</taxon>
        <taxon>Pseudomonadati</taxon>
        <taxon>Bacteroidota</taxon>
        <taxon>Cytophagia</taxon>
        <taxon>Cytophagales</taxon>
        <taxon>Hymenobacteraceae</taxon>
        <taxon>Hymenobacter</taxon>
    </lineage>
</organism>
<dbReference type="eggNOG" id="COG1187">
    <property type="taxonomic scope" value="Bacteria"/>
</dbReference>
<dbReference type="PROSITE" id="PS50889">
    <property type="entry name" value="S4"/>
    <property type="match status" value="1"/>
</dbReference>
<dbReference type="GO" id="GO:0003723">
    <property type="term" value="F:RNA binding"/>
    <property type="evidence" value="ECO:0007669"/>
    <property type="project" value="UniProtKB-KW"/>
</dbReference>
<dbReference type="PATRIC" id="fig|1227739.3.peg.1808"/>